<dbReference type="Pfam" id="PF05378">
    <property type="entry name" value="Hydant_A_N"/>
    <property type="match status" value="1"/>
</dbReference>
<dbReference type="Pfam" id="PF19278">
    <property type="entry name" value="Hydant_A_C"/>
    <property type="match status" value="1"/>
</dbReference>
<dbReference type="PANTHER" id="PTHR11365">
    <property type="entry name" value="5-OXOPROLINASE RELATED"/>
    <property type="match status" value="1"/>
</dbReference>
<dbReference type="InterPro" id="IPR049517">
    <property type="entry name" value="ACX-like_C"/>
</dbReference>
<dbReference type="InterPro" id="IPR002821">
    <property type="entry name" value="Hydantoinase_A"/>
</dbReference>
<proteinExistence type="predicted"/>
<feature type="domain" description="Hydantoinase A/oxoprolinase" evidence="1">
    <location>
        <begin position="203"/>
        <end position="489"/>
    </location>
</feature>
<dbReference type="GO" id="GO:0017168">
    <property type="term" value="F:5-oxoprolinase (ATP-hydrolyzing) activity"/>
    <property type="evidence" value="ECO:0007669"/>
    <property type="project" value="TreeGrafter"/>
</dbReference>
<evidence type="ECO:0000259" key="2">
    <source>
        <dbReference type="Pfam" id="PF05378"/>
    </source>
</evidence>
<sequence>MGLRIGVDIGGSFTDFAVLDDETGTLESLKVFSRPDSPGSEVISGMQMLSQRYGIDPAEVVHFTHGTTVGVNAVVQRRGIRLGLITNRHFEDVLNLARLKTPDMYHLMSVRPAPLIDRHCTFGIDGRINAQGEEIAPLDEDSITAAIRGLERTGCEGVVISLLHAYRNSAHEHRVRERIEAAMPGFFVSCASDVWPTIREYERTMTAVIGGYVQPRVSHYLGALQKALIETGVTAPLQVTKSNGGIMSAERGKTDCVQMILSGTASGVIGAAWMAGLCGIDNVMSLDIGGTTADVALIVDGEPRYATGEYIGDYQIHIPSVSVTSIGDGGGSIASVDSLGVLKVGPESAGSTPGPVCYGRGGSDPTITDAFAVMGILGQSPLGYDTVRPDVEAARRAIAPLAESLGQAVEATAEAIVNVAISGMYAGISRLVSRFGIDPRQFSLMPFGGAGPMLACYLARTLHMPTIVVPTTPGVLSALGGLIADTRNDFVRITWYDLTPATLDRLEQDRAALEREARDWIREEAGDTAEPRLTLSAEMRYKGQSFEIETSLAASDVRQGHLAALRGAFHREHERLYHYRDEHADIQVVSLRLIATVPTPQPVLKAIDTAREAARPCDHVHAWMDGSHRRVALYRRADLRAGHRFDGPAIVAQDDTTTSVLPGFSVRVDDRGNLHLINIAATNGENRNGL</sequence>
<evidence type="ECO:0000313" key="5">
    <source>
        <dbReference type="Proteomes" id="UP000194457"/>
    </source>
</evidence>
<evidence type="ECO:0000313" key="4">
    <source>
        <dbReference type="EMBL" id="ART63062.1"/>
    </source>
</evidence>
<evidence type="ECO:0000259" key="1">
    <source>
        <dbReference type="Pfam" id="PF01968"/>
    </source>
</evidence>
<dbReference type="Pfam" id="PF01968">
    <property type="entry name" value="Hydantoinase_A"/>
    <property type="match status" value="1"/>
</dbReference>
<dbReference type="InterPro" id="IPR045079">
    <property type="entry name" value="Oxoprolinase-like"/>
</dbReference>
<dbReference type="InterPro" id="IPR043129">
    <property type="entry name" value="ATPase_NBD"/>
</dbReference>
<dbReference type="Proteomes" id="UP000194457">
    <property type="component" value="Chromosome"/>
</dbReference>
<dbReference type="GO" id="GO:0006749">
    <property type="term" value="P:glutathione metabolic process"/>
    <property type="evidence" value="ECO:0007669"/>
    <property type="project" value="TreeGrafter"/>
</dbReference>
<name>A0A240UPU6_9GAMM</name>
<dbReference type="AlphaFoldDB" id="A0A240UPU6"/>
<evidence type="ECO:0000259" key="3">
    <source>
        <dbReference type="Pfam" id="PF19278"/>
    </source>
</evidence>
<protein>
    <submittedName>
        <fullName evidence="4">Hydantoinase</fullName>
    </submittedName>
</protein>
<dbReference type="RefSeq" id="WP_086900273.1">
    <property type="nucleotide sequence ID" value="NZ_CP021358.1"/>
</dbReference>
<keyword evidence="5" id="KW-1185">Reference proteome</keyword>
<feature type="domain" description="Hydantoinase/oxoprolinase N-terminal" evidence="2">
    <location>
        <begin position="4"/>
        <end position="181"/>
    </location>
</feature>
<dbReference type="SUPFAM" id="SSF53067">
    <property type="entry name" value="Actin-like ATPase domain"/>
    <property type="match status" value="1"/>
</dbReference>
<dbReference type="KEGG" id="kma:B9H00_08360"/>
<dbReference type="GO" id="GO:0005829">
    <property type="term" value="C:cytosol"/>
    <property type="evidence" value="ECO:0007669"/>
    <property type="project" value="TreeGrafter"/>
</dbReference>
<accession>A0A240UPU6</accession>
<reference evidence="4 5" key="1">
    <citation type="submission" date="2017-05" db="EMBL/GenBank/DDBJ databases">
        <authorList>
            <person name="Song R."/>
            <person name="Chenine A.L."/>
            <person name="Ruprecht R.M."/>
        </authorList>
    </citation>
    <scope>NUCLEOTIDE SEQUENCE [LARGE SCALE GENOMIC DNA]</scope>
    <source>
        <strain evidence="4">SW32</strain>
    </source>
</reference>
<dbReference type="OrthoDB" id="9768323at2"/>
<dbReference type="PANTHER" id="PTHR11365:SF23">
    <property type="entry name" value="HYPOTHETICAL 5-OXOPROLINASE (EUROFUNG)-RELATED"/>
    <property type="match status" value="1"/>
</dbReference>
<dbReference type="InterPro" id="IPR008040">
    <property type="entry name" value="Hydant_A_N"/>
</dbReference>
<organism evidence="4 5">
    <name type="scientific">Kushneria marisflavi</name>
    <dbReference type="NCBI Taxonomy" id="157779"/>
    <lineage>
        <taxon>Bacteria</taxon>
        <taxon>Pseudomonadati</taxon>
        <taxon>Pseudomonadota</taxon>
        <taxon>Gammaproteobacteria</taxon>
        <taxon>Oceanospirillales</taxon>
        <taxon>Halomonadaceae</taxon>
        <taxon>Kushneria</taxon>
    </lineage>
</organism>
<feature type="domain" description="Acetophenone carboxylase-like C-terminal" evidence="3">
    <location>
        <begin position="507"/>
        <end position="677"/>
    </location>
</feature>
<gene>
    <name evidence="4" type="ORF">B9H00_08360</name>
</gene>
<dbReference type="EMBL" id="CP021358">
    <property type="protein sequence ID" value="ART63062.1"/>
    <property type="molecule type" value="Genomic_DNA"/>
</dbReference>